<evidence type="ECO:0000256" key="2">
    <source>
        <dbReference type="ARBA" id="ARBA00007072"/>
    </source>
</evidence>
<keyword evidence="5" id="KW-0136">Cellulose degradation</keyword>
<comment type="caution">
    <text evidence="11">The sequence shown here is derived from an EMBL/GenBank/DDBJ whole genome shotgun (WGS) entry which is preliminary data.</text>
</comment>
<evidence type="ECO:0000256" key="1">
    <source>
        <dbReference type="ARBA" id="ARBA00000966"/>
    </source>
</evidence>
<dbReference type="GO" id="GO:0030245">
    <property type="term" value="P:cellulose catabolic process"/>
    <property type="evidence" value="ECO:0007669"/>
    <property type="project" value="UniProtKB-KW"/>
</dbReference>
<protein>
    <recommendedName>
        <fullName evidence="3">cellulase</fullName>
        <ecNumber evidence="3">3.2.1.4</ecNumber>
    </recommendedName>
</protein>
<keyword evidence="7" id="KW-0326">Glycosidase</keyword>
<name>A0A7J9BGR7_GOSGO</name>
<dbReference type="SUPFAM" id="SSF48208">
    <property type="entry name" value="Six-hairpin glycosidases"/>
    <property type="match status" value="1"/>
</dbReference>
<dbReference type="AlphaFoldDB" id="A0A7J9BGR7"/>
<comment type="catalytic activity">
    <reaction evidence="1">
        <text>Endohydrolysis of (1-&gt;4)-beta-D-glucosidic linkages in cellulose, lichenin and cereal beta-D-glucans.</text>
        <dbReference type="EC" id="3.2.1.4"/>
    </reaction>
</comment>
<dbReference type="Pfam" id="PF00759">
    <property type="entry name" value="Glyco_hydro_9"/>
    <property type="match status" value="1"/>
</dbReference>
<keyword evidence="12" id="KW-1185">Reference proteome</keyword>
<sequence>MEKSMSMAPLLLMVLCLPFALGWHDYNQALSKSILFFEAQRSGYLPHNQRVTWRANSGLNDGKASGVDLVGGYYDAGDNVKFGLPMAFTITMMSWSIIEYGKPMAANGELRHAMEAVKWGTDYLIKAHPEPYVLYGE</sequence>
<evidence type="ECO:0000259" key="10">
    <source>
        <dbReference type="Pfam" id="PF00759"/>
    </source>
</evidence>
<keyword evidence="4" id="KW-0378">Hydrolase</keyword>
<accession>A0A7J9BGR7</accession>
<feature type="signal peptide" evidence="9">
    <location>
        <begin position="1"/>
        <end position="22"/>
    </location>
</feature>
<keyword evidence="8" id="KW-0624">Polysaccharide degradation</keyword>
<dbReference type="InterPro" id="IPR008928">
    <property type="entry name" value="6-hairpin_glycosidase_sf"/>
</dbReference>
<evidence type="ECO:0000256" key="6">
    <source>
        <dbReference type="ARBA" id="ARBA00023277"/>
    </source>
</evidence>
<comment type="similarity">
    <text evidence="2">Belongs to the glycosyl hydrolase 9 (cellulase E) family.</text>
</comment>
<dbReference type="InterPro" id="IPR012341">
    <property type="entry name" value="6hp_glycosidase-like_sf"/>
</dbReference>
<feature type="chain" id="PRO_5029695761" description="cellulase" evidence="9">
    <location>
        <begin position="23"/>
        <end position="137"/>
    </location>
</feature>
<evidence type="ECO:0000256" key="4">
    <source>
        <dbReference type="ARBA" id="ARBA00022801"/>
    </source>
</evidence>
<feature type="non-terminal residue" evidence="11">
    <location>
        <position position="1"/>
    </location>
</feature>
<evidence type="ECO:0000256" key="8">
    <source>
        <dbReference type="ARBA" id="ARBA00023326"/>
    </source>
</evidence>
<dbReference type="InterPro" id="IPR001701">
    <property type="entry name" value="Glyco_hydro_9"/>
</dbReference>
<dbReference type="EMBL" id="JABEZY010000003">
    <property type="protein sequence ID" value="MBA0735354.1"/>
    <property type="molecule type" value="Genomic_DNA"/>
</dbReference>
<keyword evidence="6" id="KW-0119">Carbohydrate metabolism</keyword>
<organism evidence="11 12">
    <name type="scientific">Gossypium gossypioides</name>
    <name type="common">Mexican cotton</name>
    <name type="synonym">Selera gossypioides</name>
    <dbReference type="NCBI Taxonomy" id="34282"/>
    <lineage>
        <taxon>Eukaryota</taxon>
        <taxon>Viridiplantae</taxon>
        <taxon>Streptophyta</taxon>
        <taxon>Embryophyta</taxon>
        <taxon>Tracheophyta</taxon>
        <taxon>Spermatophyta</taxon>
        <taxon>Magnoliopsida</taxon>
        <taxon>eudicotyledons</taxon>
        <taxon>Gunneridae</taxon>
        <taxon>Pentapetalae</taxon>
        <taxon>rosids</taxon>
        <taxon>malvids</taxon>
        <taxon>Malvales</taxon>
        <taxon>Malvaceae</taxon>
        <taxon>Malvoideae</taxon>
        <taxon>Gossypium</taxon>
    </lineage>
</organism>
<proteinExistence type="inferred from homology"/>
<dbReference type="OrthoDB" id="10257085at2759"/>
<feature type="domain" description="Glycoside hydrolase family 9" evidence="10">
    <location>
        <begin position="26"/>
        <end position="135"/>
    </location>
</feature>
<evidence type="ECO:0000256" key="9">
    <source>
        <dbReference type="SAM" id="SignalP"/>
    </source>
</evidence>
<reference evidence="11 12" key="1">
    <citation type="journal article" date="2019" name="Genome Biol. Evol.">
        <title>Insights into the evolution of the New World diploid cottons (Gossypium, subgenus Houzingenia) based on genome sequencing.</title>
        <authorList>
            <person name="Grover C.E."/>
            <person name="Arick M.A. 2nd"/>
            <person name="Thrash A."/>
            <person name="Conover J.L."/>
            <person name="Sanders W.S."/>
            <person name="Peterson D.G."/>
            <person name="Frelichowski J.E."/>
            <person name="Scheffler J.A."/>
            <person name="Scheffler B.E."/>
            <person name="Wendel J.F."/>
        </authorList>
    </citation>
    <scope>NUCLEOTIDE SEQUENCE [LARGE SCALE GENOMIC DNA]</scope>
    <source>
        <strain evidence="11">5</strain>
        <tissue evidence="11">Leaf</tissue>
    </source>
</reference>
<evidence type="ECO:0000256" key="5">
    <source>
        <dbReference type="ARBA" id="ARBA00023001"/>
    </source>
</evidence>
<keyword evidence="9" id="KW-0732">Signal</keyword>
<dbReference type="GO" id="GO:0008810">
    <property type="term" value="F:cellulase activity"/>
    <property type="evidence" value="ECO:0007669"/>
    <property type="project" value="UniProtKB-EC"/>
</dbReference>
<evidence type="ECO:0000256" key="7">
    <source>
        <dbReference type="ARBA" id="ARBA00023295"/>
    </source>
</evidence>
<evidence type="ECO:0000313" key="12">
    <source>
        <dbReference type="Proteomes" id="UP000593579"/>
    </source>
</evidence>
<evidence type="ECO:0000313" key="11">
    <source>
        <dbReference type="EMBL" id="MBA0735354.1"/>
    </source>
</evidence>
<evidence type="ECO:0000256" key="3">
    <source>
        <dbReference type="ARBA" id="ARBA00012601"/>
    </source>
</evidence>
<dbReference type="EC" id="3.2.1.4" evidence="3"/>
<dbReference type="PANTHER" id="PTHR22298">
    <property type="entry name" value="ENDO-1,4-BETA-GLUCANASE"/>
    <property type="match status" value="1"/>
</dbReference>
<dbReference type="Proteomes" id="UP000593579">
    <property type="component" value="Unassembled WGS sequence"/>
</dbReference>
<gene>
    <name evidence="11" type="ORF">Gogos_019210</name>
</gene>
<dbReference type="Gene3D" id="1.50.10.10">
    <property type="match status" value="1"/>
</dbReference>